<evidence type="ECO:0000256" key="1">
    <source>
        <dbReference type="SAM" id="MobiDB-lite"/>
    </source>
</evidence>
<dbReference type="GO" id="GO:0030198">
    <property type="term" value="P:extracellular matrix organization"/>
    <property type="evidence" value="ECO:0007669"/>
    <property type="project" value="TreeGrafter"/>
</dbReference>
<dbReference type="Proteomes" id="UP000063308">
    <property type="component" value="Chromosome"/>
</dbReference>
<name>A0A0E4FZN0_9BRAD</name>
<accession>A0A0E4FZN0</accession>
<evidence type="ECO:0008006" key="4">
    <source>
        <dbReference type="Google" id="ProtNLM"/>
    </source>
</evidence>
<sequence length="627" mass="63319">MGTLRYQVLSPSGITIGTDFYAQNSIVTLTAEGAKYLLLNKQIGLATGQQAPAGEPPAPNEDDVYLDVRYNGVIETMSLTKLRSMFPSIKGDAGPLGPKGPAGPQGEKGLKGDTGRGIALKGIVATNLDLPASAGEGDVWLAEETGRGYAWSDGNWKDIGAFRGPQGGPGPAGPAGPRGLKGDQGIAGPKGEPGLKGDPGDPGDPTYAYRAEAGMTAAEASATSAAASNAAAAGHEANARSYKQAAETAATNAAASETSANQHMVDAAASRDAAAGSALSAGTSAGVATTAASNAQGYATSAQTFAENAASAQGAAADAVTKINEFKGIYYGGLTVDPATDPLGAAPNAGDFYFNTVSKKFRTYDGAAWNDMVSVGTLKRFIFSATAGQTTFTGADAFAKTLAYTAGAVEVVVNGMWLPYSDYTASNGTSIVLNSACVGGDVVYVFAMSAYSASDTLQKSTNGSDILDKAAFRTNLGLTSIATAAVGQIPGTTGTTQPASGMRGERISVSGSLNFAGSGTPGNICFIDVPAGVWDLDFFSIFGGPGATTSSDWITAISTVSASVGSGAIGFTPHTRHPSGADYSICHTAPRIRVTPAATTRYYLNAQASWSGAGYSVSGTLQATRVS</sequence>
<dbReference type="EMBL" id="AP014685">
    <property type="protein sequence ID" value="BAR61959.1"/>
    <property type="molecule type" value="Genomic_DNA"/>
</dbReference>
<dbReference type="GO" id="GO:0030020">
    <property type="term" value="F:extracellular matrix structural constituent conferring tensile strength"/>
    <property type="evidence" value="ECO:0007669"/>
    <property type="project" value="TreeGrafter"/>
</dbReference>
<dbReference type="AlphaFoldDB" id="A0A0E4FZN0"/>
<proteinExistence type="predicted"/>
<feature type="region of interest" description="Disordered" evidence="1">
    <location>
        <begin position="91"/>
        <end position="110"/>
    </location>
</feature>
<dbReference type="InterPro" id="IPR050149">
    <property type="entry name" value="Collagen_superfamily"/>
</dbReference>
<reference evidence="2 3" key="1">
    <citation type="submission" date="2014-11" db="EMBL/GenBank/DDBJ databases">
        <title>Symbiosis island explosion on the genome of extra-slow-growing strains of soybean bradyrhizobia with massive insertion sequences.</title>
        <authorList>
            <person name="Iida T."/>
            <person name="Minamisawa K."/>
        </authorList>
    </citation>
    <scope>NUCLEOTIDE SEQUENCE [LARGE SCALE GENOMIC DNA]</scope>
    <source>
        <strain evidence="2 3">NK6</strain>
    </source>
</reference>
<evidence type="ECO:0000313" key="3">
    <source>
        <dbReference type="Proteomes" id="UP000063308"/>
    </source>
</evidence>
<protein>
    <recommendedName>
        <fullName evidence="4">Tail fiber protein</fullName>
    </recommendedName>
</protein>
<feature type="region of interest" description="Disordered" evidence="1">
    <location>
        <begin position="161"/>
        <end position="208"/>
    </location>
</feature>
<dbReference type="GO" id="GO:0031012">
    <property type="term" value="C:extracellular matrix"/>
    <property type="evidence" value="ECO:0007669"/>
    <property type="project" value="TreeGrafter"/>
</dbReference>
<dbReference type="PANTHER" id="PTHR24023">
    <property type="entry name" value="COLLAGEN ALPHA"/>
    <property type="match status" value="1"/>
</dbReference>
<evidence type="ECO:0000313" key="2">
    <source>
        <dbReference type="EMBL" id="BAR61959.1"/>
    </source>
</evidence>
<organism evidence="2 3">
    <name type="scientific">Bradyrhizobium diazoefficiens</name>
    <dbReference type="NCBI Taxonomy" id="1355477"/>
    <lineage>
        <taxon>Bacteria</taxon>
        <taxon>Pseudomonadati</taxon>
        <taxon>Pseudomonadota</taxon>
        <taxon>Alphaproteobacteria</taxon>
        <taxon>Hyphomicrobiales</taxon>
        <taxon>Nitrobacteraceae</taxon>
        <taxon>Bradyrhizobium</taxon>
    </lineage>
</organism>
<dbReference type="PANTHER" id="PTHR24023:SF1112">
    <property type="entry name" value="COL_CUTICLE_N DOMAIN-CONTAINING PROTEIN-RELATED"/>
    <property type="match status" value="1"/>
</dbReference>
<gene>
    <name evidence="2" type="ORF">NK6_8813</name>
</gene>
<dbReference type="GO" id="GO:0005615">
    <property type="term" value="C:extracellular space"/>
    <property type="evidence" value="ECO:0007669"/>
    <property type="project" value="TreeGrafter"/>
</dbReference>